<feature type="transmembrane region" description="Helical" evidence="1">
    <location>
        <begin position="21"/>
        <end position="38"/>
    </location>
</feature>
<dbReference type="AlphaFoldDB" id="A0A397U5V5"/>
<dbReference type="OrthoDB" id="10404871at2759"/>
<evidence type="ECO:0000313" key="3">
    <source>
        <dbReference type="Proteomes" id="UP000266673"/>
    </source>
</evidence>
<accession>A0A397U5V5</accession>
<organism evidence="2 3">
    <name type="scientific">Gigaspora rosea</name>
    <dbReference type="NCBI Taxonomy" id="44941"/>
    <lineage>
        <taxon>Eukaryota</taxon>
        <taxon>Fungi</taxon>
        <taxon>Fungi incertae sedis</taxon>
        <taxon>Mucoromycota</taxon>
        <taxon>Glomeromycotina</taxon>
        <taxon>Glomeromycetes</taxon>
        <taxon>Diversisporales</taxon>
        <taxon>Gigasporaceae</taxon>
        <taxon>Gigaspora</taxon>
    </lineage>
</organism>
<reference evidence="2 3" key="1">
    <citation type="submission" date="2018-06" db="EMBL/GenBank/DDBJ databases">
        <title>Comparative genomics reveals the genomic features of Rhizophagus irregularis, R. cerebriforme, R. diaphanum and Gigaspora rosea, and their symbiotic lifestyle signature.</title>
        <authorList>
            <person name="Morin E."/>
            <person name="San Clemente H."/>
            <person name="Chen E.C.H."/>
            <person name="De La Providencia I."/>
            <person name="Hainaut M."/>
            <person name="Kuo A."/>
            <person name="Kohler A."/>
            <person name="Murat C."/>
            <person name="Tang N."/>
            <person name="Roy S."/>
            <person name="Loubradou J."/>
            <person name="Henrissat B."/>
            <person name="Grigoriev I.V."/>
            <person name="Corradi N."/>
            <person name="Roux C."/>
            <person name="Martin F.M."/>
        </authorList>
    </citation>
    <scope>NUCLEOTIDE SEQUENCE [LARGE SCALE GENOMIC DNA]</scope>
    <source>
        <strain evidence="2 3">DAOM 194757</strain>
    </source>
</reference>
<evidence type="ECO:0000256" key="1">
    <source>
        <dbReference type="SAM" id="Phobius"/>
    </source>
</evidence>
<feature type="transmembrane region" description="Helical" evidence="1">
    <location>
        <begin position="63"/>
        <end position="83"/>
    </location>
</feature>
<keyword evidence="1" id="KW-0812">Transmembrane</keyword>
<keyword evidence="1" id="KW-1133">Transmembrane helix</keyword>
<dbReference type="Proteomes" id="UP000266673">
    <property type="component" value="Unassembled WGS sequence"/>
</dbReference>
<sequence>MENIKELKQKIKALDKEEEKEPAWWLSIIKMVFCWYIWEAIFEFIKKSCCCCCKSDEGGDNSFLKSLFCTGAAIIPGIIYALVHIFKWLELMDTYDKLNEEIKA</sequence>
<gene>
    <name evidence="2" type="ORF">C2G38_2149025</name>
</gene>
<protein>
    <submittedName>
        <fullName evidence="2">Uncharacterized protein</fullName>
    </submittedName>
</protein>
<comment type="caution">
    <text evidence="2">The sequence shown here is derived from an EMBL/GenBank/DDBJ whole genome shotgun (WGS) entry which is preliminary data.</text>
</comment>
<keyword evidence="3" id="KW-1185">Reference proteome</keyword>
<proteinExistence type="predicted"/>
<dbReference type="EMBL" id="QKWP01002182">
    <property type="protein sequence ID" value="RIB04437.1"/>
    <property type="molecule type" value="Genomic_DNA"/>
</dbReference>
<evidence type="ECO:0000313" key="2">
    <source>
        <dbReference type="EMBL" id="RIB04437.1"/>
    </source>
</evidence>
<name>A0A397U5V5_9GLOM</name>
<keyword evidence="1" id="KW-0472">Membrane</keyword>